<evidence type="ECO:0000313" key="5">
    <source>
        <dbReference type="Proteomes" id="UP001281447"/>
    </source>
</evidence>
<dbReference type="EMBL" id="JAWDIP010000004">
    <property type="protein sequence ID" value="MDY0396540.1"/>
    <property type="molecule type" value="Genomic_DNA"/>
</dbReference>
<dbReference type="SMART" id="SM00490">
    <property type="entry name" value="HELICc"/>
    <property type="match status" value="1"/>
</dbReference>
<protein>
    <recommendedName>
        <fullName evidence="1">ATP-dependent DNA helicase RecQ</fullName>
    </recommendedName>
    <alternativeName>
        <fullName evidence="2">DNA 3'-5' helicase RecQ</fullName>
    </alternativeName>
</protein>
<keyword evidence="4" id="KW-0067">ATP-binding</keyword>
<dbReference type="Pfam" id="PF16124">
    <property type="entry name" value="RecQ_Zn_bind"/>
    <property type="match status" value="1"/>
</dbReference>
<dbReference type="InterPro" id="IPR032284">
    <property type="entry name" value="RecQ_Zn-bd"/>
</dbReference>
<dbReference type="PANTHER" id="PTHR13710:SF84">
    <property type="entry name" value="ATP-DEPENDENT DNA HELICASE RECS-RELATED"/>
    <property type="match status" value="1"/>
</dbReference>
<dbReference type="InterPro" id="IPR027417">
    <property type="entry name" value="P-loop_NTPase"/>
</dbReference>
<evidence type="ECO:0000259" key="3">
    <source>
        <dbReference type="PROSITE" id="PS51194"/>
    </source>
</evidence>
<dbReference type="PROSITE" id="PS51194">
    <property type="entry name" value="HELICASE_CTER"/>
    <property type="match status" value="1"/>
</dbReference>
<dbReference type="InterPro" id="IPR001650">
    <property type="entry name" value="Helicase_C-like"/>
</dbReference>
<dbReference type="Proteomes" id="UP001281447">
    <property type="component" value="Unassembled WGS sequence"/>
</dbReference>
<name>A0ABU5CBB5_9BACI</name>
<comment type="caution">
    <text evidence="4">The sequence shown here is derived from an EMBL/GenBank/DDBJ whole genome shotgun (WGS) entry which is preliminary data.</text>
</comment>
<evidence type="ECO:0000256" key="2">
    <source>
        <dbReference type="ARBA" id="ARBA00044550"/>
    </source>
</evidence>
<evidence type="ECO:0000256" key="1">
    <source>
        <dbReference type="ARBA" id="ARBA00044535"/>
    </source>
</evidence>
<dbReference type="PANTHER" id="PTHR13710">
    <property type="entry name" value="DNA HELICASE RECQ FAMILY MEMBER"/>
    <property type="match status" value="1"/>
</dbReference>
<dbReference type="Gene3D" id="3.40.50.300">
    <property type="entry name" value="P-loop containing nucleotide triphosphate hydrolases"/>
    <property type="match status" value="1"/>
</dbReference>
<dbReference type="GO" id="GO:0004386">
    <property type="term" value="F:helicase activity"/>
    <property type="evidence" value="ECO:0007669"/>
    <property type="project" value="UniProtKB-KW"/>
</dbReference>
<proteinExistence type="predicted"/>
<organism evidence="4 5">
    <name type="scientific">Tigheibacillus halophilus</name>
    <dbReference type="NCBI Taxonomy" id="361280"/>
    <lineage>
        <taxon>Bacteria</taxon>
        <taxon>Bacillati</taxon>
        <taxon>Bacillota</taxon>
        <taxon>Bacilli</taxon>
        <taxon>Bacillales</taxon>
        <taxon>Bacillaceae</taxon>
        <taxon>Tigheibacillus</taxon>
    </lineage>
</organism>
<keyword evidence="4" id="KW-0347">Helicase</keyword>
<accession>A0ABU5CBB5</accession>
<keyword evidence="5" id="KW-1185">Reference proteome</keyword>
<gene>
    <name evidence="4" type="ORF">RWE15_22290</name>
</gene>
<dbReference type="SUPFAM" id="SSF52540">
    <property type="entry name" value="P-loop containing nucleoside triphosphate hydrolases"/>
    <property type="match status" value="1"/>
</dbReference>
<sequence>MTEKVENENEKLESILSLIARCSGPVLVYFSSRQMAEKIASHISRRSQKRVAAYHGGLEQLDRLLIQQQFMLGQLDVVCCTSAFGMGIDKSDIRMVIHYHMPPDIKSYIQEAGRAGRDGKKSLCVLFYAEHDEFLLQQLVDMEIPSEELITQAVQVFKNVDKYLPDFQEESFIRLLGLTESQWHFLQNQFEKHDMMIGHHHLFNEKQWKIIEAGMQSQASSRRTQKKKRVYEMLAFIHTDKCLRAALYRHFQSDFTQTPICCNNCGFSFSDLDFPVKQSARELEAPWKQKLRDLMLINDTDE</sequence>
<feature type="domain" description="Helicase C-terminal" evidence="3">
    <location>
        <begin position="14"/>
        <end position="161"/>
    </location>
</feature>
<reference evidence="4 5" key="1">
    <citation type="submission" date="2023-10" db="EMBL/GenBank/DDBJ databases">
        <title>Virgibacillus halophilus 5B73C genome.</title>
        <authorList>
            <person name="Miliotis G."/>
            <person name="Sengupta P."/>
            <person name="Hameed A."/>
            <person name="Chuvochina M."/>
            <person name="Mcdonagh F."/>
            <person name="Simpson A.C."/>
            <person name="Singh N.K."/>
            <person name="Rekha P.D."/>
            <person name="Raman K."/>
            <person name="Hugenholtz P."/>
            <person name="Venkateswaran K."/>
        </authorList>
    </citation>
    <scope>NUCLEOTIDE SEQUENCE [LARGE SCALE GENOMIC DNA]</scope>
    <source>
        <strain evidence="4 5">5B73C</strain>
    </source>
</reference>
<dbReference type="Pfam" id="PF00271">
    <property type="entry name" value="Helicase_C"/>
    <property type="match status" value="1"/>
</dbReference>
<keyword evidence="4" id="KW-0547">Nucleotide-binding</keyword>
<keyword evidence="4" id="KW-0378">Hydrolase</keyword>
<evidence type="ECO:0000313" key="4">
    <source>
        <dbReference type="EMBL" id="MDY0396540.1"/>
    </source>
</evidence>